<organism evidence="2 3">
    <name type="scientific">Corallococcus carmarthensis</name>
    <dbReference type="NCBI Taxonomy" id="2316728"/>
    <lineage>
        <taxon>Bacteria</taxon>
        <taxon>Pseudomonadati</taxon>
        <taxon>Myxococcota</taxon>
        <taxon>Myxococcia</taxon>
        <taxon>Myxococcales</taxon>
        <taxon>Cystobacterineae</taxon>
        <taxon>Myxococcaceae</taxon>
        <taxon>Corallococcus</taxon>
    </lineage>
</organism>
<evidence type="ECO:0000313" key="3">
    <source>
        <dbReference type="Proteomes" id="UP000268313"/>
    </source>
</evidence>
<dbReference type="RefSeq" id="WP_120604874.1">
    <property type="nucleotide sequence ID" value="NZ_RAWE01000095.1"/>
</dbReference>
<dbReference type="Gene3D" id="1.20.1440.20">
    <property type="entry name" value="LemA-like domain"/>
    <property type="match status" value="1"/>
</dbReference>
<comment type="caution">
    <text evidence="2">The sequence shown here is derived from an EMBL/GenBank/DDBJ whole genome shotgun (WGS) entry which is preliminary data.</text>
</comment>
<keyword evidence="1" id="KW-0472">Membrane</keyword>
<evidence type="ECO:0000313" key="2">
    <source>
        <dbReference type="EMBL" id="RKH00302.1"/>
    </source>
</evidence>
<name>A0A3A8KCX9_9BACT</name>
<protein>
    <recommendedName>
        <fullName evidence="4">LemA family protein</fullName>
    </recommendedName>
</protein>
<dbReference type="OrthoDB" id="5525843at2"/>
<dbReference type="InterPro" id="IPR023353">
    <property type="entry name" value="LemA-like_dom_sf"/>
</dbReference>
<evidence type="ECO:0008006" key="4">
    <source>
        <dbReference type="Google" id="ProtNLM"/>
    </source>
</evidence>
<dbReference type="AlphaFoldDB" id="A0A3A8KCX9"/>
<dbReference type="Proteomes" id="UP000268313">
    <property type="component" value="Unassembled WGS sequence"/>
</dbReference>
<sequence>MGEMTRTRQGPGTVAYDDVNELIATATRLMQKDAAPDTLTPDDLRRIGEELDIPARYVDQALEALARRRDEQAREAQARERLSRLRRARLRQGAWVGAVLAGVLAVSGLVVRNGLTTTLAEVAQKRAQVRNVLERRESLRARLDQLTPGLNRDAEVAGADNRVAVEQRRYDERAAAYNASAASFPTSWVVRLSGLPPALPLSSEVSSW</sequence>
<keyword evidence="3" id="KW-1185">Reference proteome</keyword>
<keyword evidence="1" id="KW-0812">Transmembrane</keyword>
<reference evidence="3" key="1">
    <citation type="submission" date="2018-09" db="EMBL/GenBank/DDBJ databases">
        <authorList>
            <person name="Livingstone P.G."/>
            <person name="Whitworth D.E."/>
        </authorList>
    </citation>
    <scope>NUCLEOTIDE SEQUENCE [LARGE SCALE GENOMIC DNA]</scope>
    <source>
        <strain evidence="3">CA043D</strain>
    </source>
</reference>
<accession>A0A3A8KCX9</accession>
<gene>
    <name evidence="2" type="ORF">D7X32_23850</name>
</gene>
<feature type="transmembrane region" description="Helical" evidence="1">
    <location>
        <begin position="93"/>
        <end position="111"/>
    </location>
</feature>
<dbReference type="EMBL" id="RAWE01000095">
    <property type="protein sequence ID" value="RKH00302.1"/>
    <property type="molecule type" value="Genomic_DNA"/>
</dbReference>
<evidence type="ECO:0000256" key="1">
    <source>
        <dbReference type="SAM" id="Phobius"/>
    </source>
</evidence>
<proteinExistence type="predicted"/>
<keyword evidence="1" id="KW-1133">Transmembrane helix</keyword>
<dbReference type="SUPFAM" id="SSF140478">
    <property type="entry name" value="LemA-like"/>
    <property type="match status" value="1"/>
</dbReference>